<reference evidence="1" key="1">
    <citation type="submission" date="2023-06" db="EMBL/GenBank/DDBJ databases">
        <title>Conoideocrella luteorostrata (Hypocreales: Clavicipitaceae), a potential biocontrol fungus for elongate hemlock scale in United States Christmas tree production areas.</title>
        <authorList>
            <person name="Barrett H."/>
            <person name="Lovett B."/>
            <person name="Macias A.M."/>
            <person name="Stajich J.E."/>
            <person name="Kasson M.T."/>
        </authorList>
    </citation>
    <scope>NUCLEOTIDE SEQUENCE</scope>
    <source>
        <strain evidence="1">ARSEF 14590</strain>
    </source>
</reference>
<dbReference type="InterPro" id="IPR011009">
    <property type="entry name" value="Kinase-like_dom_sf"/>
</dbReference>
<gene>
    <name evidence="1" type="ORF">QQS21_009484</name>
</gene>
<evidence type="ECO:0000313" key="1">
    <source>
        <dbReference type="EMBL" id="KAK2592816.1"/>
    </source>
</evidence>
<evidence type="ECO:0000313" key="2">
    <source>
        <dbReference type="Proteomes" id="UP001251528"/>
    </source>
</evidence>
<protein>
    <recommendedName>
        <fullName evidence="3">Aminoglycoside phosphotransferase domain-containing protein</fullName>
    </recommendedName>
</protein>
<dbReference type="Proteomes" id="UP001251528">
    <property type="component" value="Unassembled WGS sequence"/>
</dbReference>
<comment type="caution">
    <text evidence="1">The sequence shown here is derived from an EMBL/GenBank/DDBJ whole genome shotgun (WGS) entry which is preliminary data.</text>
</comment>
<sequence>MYLNGMCPRAEENPGGGIKHGLAELWEKVSFKDQASEILRKLHTIKPPATAEMGPSCVVPDSSPIDNQGIQRLERDILFSTTHAAAAGNQADLSFMHNDLSRSKCIVNDGKIVAVVDWKMAGFFGWKTASDVQVRIRSPRRENYAHLNLPELFLEDILFWNDLYSEQL</sequence>
<dbReference type="AlphaFoldDB" id="A0AAJ0CGX7"/>
<evidence type="ECO:0008006" key="3">
    <source>
        <dbReference type="Google" id="ProtNLM"/>
    </source>
</evidence>
<dbReference type="EMBL" id="JASWJB010000244">
    <property type="protein sequence ID" value="KAK2592816.1"/>
    <property type="molecule type" value="Genomic_DNA"/>
</dbReference>
<proteinExistence type="predicted"/>
<dbReference type="SUPFAM" id="SSF56112">
    <property type="entry name" value="Protein kinase-like (PK-like)"/>
    <property type="match status" value="1"/>
</dbReference>
<organism evidence="1 2">
    <name type="scientific">Conoideocrella luteorostrata</name>
    <dbReference type="NCBI Taxonomy" id="1105319"/>
    <lineage>
        <taxon>Eukaryota</taxon>
        <taxon>Fungi</taxon>
        <taxon>Dikarya</taxon>
        <taxon>Ascomycota</taxon>
        <taxon>Pezizomycotina</taxon>
        <taxon>Sordariomycetes</taxon>
        <taxon>Hypocreomycetidae</taxon>
        <taxon>Hypocreales</taxon>
        <taxon>Clavicipitaceae</taxon>
        <taxon>Conoideocrella</taxon>
    </lineage>
</organism>
<keyword evidence="2" id="KW-1185">Reference proteome</keyword>
<name>A0AAJ0CGX7_9HYPO</name>
<accession>A0AAJ0CGX7</accession>